<dbReference type="Proteomes" id="UP000248132">
    <property type="component" value="Unassembled WGS sequence"/>
</dbReference>
<gene>
    <name evidence="1" type="ORF">LY28_03784</name>
</gene>
<dbReference type="AlphaFoldDB" id="A0A318XH63"/>
<evidence type="ECO:0000313" key="1">
    <source>
        <dbReference type="EMBL" id="PYG83890.1"/>
    </source>
</evidence>
<organism evidence="1 2">
    <name type="scientific">Ruminiclostridium sufflavum DSM 19573</name>
    <dbReference type="NCBI Taxonomy" id="1121337"/>
    <lineage>
        <taxon>Bacteria</taxon>
        <taxon>Bacillati</taxon>
        <taxon>Bacillota</taxon>
        <taxon>Clostridia</taxon>
        <taxon>Eubacteriales</taxon>
        <taxon>Oscillospiraceae</taxon>
        <taxon>Ruminiclostridium</taxon>
    </lineage>
</organism>
<accession>A0A318XH63</accession>
<dbReference type="RefSeq" id="WP_110463691.1">
    <property type="nucleotide sequence ID" value="NZ_QKMR01000046.1"/>
</dbReference>
<name>A0A318XH63_9FIRM</name>
<dbReference type="EMBL" id="QKMR01000046">
    <property type="protein sequence ID" value="PYG83890.1"/>
    <property type="molecule type" value="Genomic_DNA"/>
</dbReference>
<reference evidence="1 2" key="1">
    <citation type="submission" date="2018-06" db="EMBL/GenBank/DDBJ databases">
        <title>Genomic Encyclopedia of Type Strains, Phase I: the one thousand microbial genomes (KMG-I) project.</title>
        <authorList>
            <person name="Kyrpides N."/>
        </authorList>
    </citation>
    <scope>NUCLEOTIDE SEQUENCE [LARGE SCALE GENOMIC DNA]</scope>
    <source>
        <strain evidence="1 2">DSM 19573</strain>
    </source>
</reference>
<sequence length="89" mass="10300">MKYLISLQAKASVQAHRIHLRVYAKIGVTEQGNVRTHRNECYLSVSRENLYDTTCFYLTESGGTTDEVVVMTMEEQPPVKTKERQTKQY</sequence>
<comment type="caution">
    <text evidence="1">The sequence shown here is derived from an EMBL/GenBank/DDBJ whole genome shotgun (WGS) entry which is preliminary data.</text>
</comment>
<proteinExistence type="predicted"/>
<evidence type="ECO:0000313" key="2">
    <source>
        <dbReference type="Proteomes" id="UP000248132"/>
    </source>
</evidence>
<keyword evidence="2" id="KW-1185">Reference proteome</keyword>
<protein>
    <submittedName>
        <fullName evidence="1">Uncharacterized protein</fullName>
    </submittedName>
</protein>
<dbReference type="OrthoDB" id="9967914at2"/>